<dbReference type="OrthoDB" id="9813814at2"/>
<dbReference type="GO" id="GO:0030170">
    <property type="term" value="F:pyridoxal phosphate binding"/>
    <property type="evidence" value="ECO:0007669"/>
    <property type="project" value="TreeGrafter"/>
</dbReference>
<evidence type="ECO:0000313" key="6">
    <source>
        <dbReference type="Proteomes" id="UP000319525"/>
    </source>
</evidence>
<dbReference type="SUPFAM" id="SSF50621">
    <property type="entry name" value="Alanine racemase C-terminal domain-like"/>
    <property type="match status" value="1"/>
</dbReference>
<dbReference type="GO" id="GO:0030632">
    <property type="term" value="P:D-alanine biosynthetic process"/>
    <property type="evidence" value="ECO:0007669"/>
    <property type="project" value="TreeGrafter"/>
</dbReference>
<dbReference type="Pfam" id="PF00842">
    <property type="entry name" value="Ala_racemase_C"/>
    <property type="match status" value="1"/>
</dbReference>
<dbReference type="RefSeq" id="WP_141376665.1">
    <property type="nucleotide sequence ID" value="NZ_BJML01000004.1"/>
</dbReference>
<evidence type="ECO:0000256" key="3">
    <source>
        <dbReference type="ARBA" id="ARBA00023235"/>
    </source>
</evidence>
<dbReference type="GO" id="GO:0005829">
    <property type="term" value="C:cytosol"/>
    <property type="evidence" value="ECO:0007669"/>
    <property type="project" value="TreeGrafter"/>
</dbReference>
<dbReference type="AlphaFoldDB" id="A0A4Y3QJM0"/>
<dbReference type="GO" id="GO:0009252">
    <property type="term" value="P:peptidoglycan biosynthetic process"/>
    <property type="evidence" value="ECO:0007669"/>
    <property type="project" value="TreeGrafter"/>
</dbReference>
<dbReference type="InterPro" id="IPR011079">
    <property type="entry name" value="Ala_racemase_C"/>
</dbReference>
<sequence length="216" mass="21988">MSSTLSARLPAAGGVSPVARISESALLRNAPLALAAGTGSGADDVFAADAWGHGAEWVASVLSDLGMDAAPLDAAVLFGLPGSHARPVMSLHGRALGTKPLLRGEGVSYGYTHRAPRDTTVALVTGGYAQGVVRSLGNTVTVSIGGRRHRIVGRVAMDVCVVDVEGQTVPRGTEVVYFGDPADGHPSVEEWADATGLSAAEIVAVVGVRADRRVTG</sequence>
<comment type="cofactor">
    <cofactor evidence="1">
        <name>pyridoxal 5'-phosphate</name>
        <dbReference type="ChEBI" id="CHEBI:597326"/>
    </cofactor>
</comment>
<evidence type="ECO:0000256" key="1">
    <source>
        <dbReference type="ARBA" id="ARBA00001933"/>
    </source>
</evidence>
<dbReference type="SMART" id="SM01005">
    <property type="entry name" value="Ala_racemase_C"/>
    <property type="match status" value="1"/>
</dbReference>
<feature type="domain" description="Alanine racemase C-terminal" evidence="4">
    <location>
        <begin position="88"/>
        <end position="215"/>
    </location>
</feature>
<reference evidence="5 6" key="1">
    <citation type="submission" date="2019-06" db="EMBL/GenBank/DDBJ databases">
        <title>Whole genome shotgun sequence of Microbacterium testaceum NBRC 12675.</title>
        <authorList>
            <person name="Hosoyama A."/>
            <person name="Uohara A."/>
            <person name="Ohji S."/>
            <person name="Ichikawa N."/>
        </authorList>
    </citation>
    <scope>NUCLEOTIDE SEQUENCE [LARGE SCALE GENOMIC DNA]</scope>
    <source>
        <strain evidence="5 6">NBRC 12675</strain>
    </source>
</reference>
<dbReference type="PANTHER" id="PTHR30511:SF0">
    <property type="entry name" value="ALANINE RACEMASE, CATABOLIC-RELATED"/>
    <property type="match status" value="1"/>
</dbReference>
<dbReference type="GeneID" id="57144234"/>
<keyword evidence="2" id="KW-0663">Pyridoxal phosphate</keyword>
<evidence type="ECO:0000256" key="2">
    <source>
        <dbReference type="ARBA" id="ARBA00022898"/>
    </source>
</evidence>
<keyword evidence="3" id="KW-0413">Isomerase</keyword>
<evidence type="ECO:0000313" key="5">
    <source>
        <dbReference type="EMBL" id="GEB45596.1"/>
    </source>
</evidence>
<accession>A0A4Y3QJM0</accession>
<evidence type="ECO:0000259" key="4">
    <source>
        <dbReference type="SMART" id="SM01005"/>
    </source>
</evidence>
<protein>
    <recommendedName>
        <fullName evidence="4">Alanine racemase C-terminal domain-containing protein</fullName>
    </recommendedName>
</protein>
<dbReference type="PANTHER" id="PTHR30511">
    <property type="entry name" value="ALANINE RACEMASE"/>
    <property type="match status" value="1"/>
</dbReference>
<dbReference type="InterPro" id="IPR000821">
    <property type="entry name" value="Ala_racemase"/>
</dbReference>
<name>A0A4Y3QJM0_MICTE</name>
<dbReference type="GO" id="GO:0008784">
    <property type="term" value="F:alanine racemase activity"/>
    <property type="evidence" value="ECO:0007669"/>
    <property type="project" value="TreeGrafter"/>
</dbReference>
<organism evidence="5 6">
    <name type="scientific">Microbacterium testaceum</name>
    <name type="common">Aureobacterium testaceum</name>
    <name type="synonym">Brevibacterium testaceum</name>
    <dbReference type="NCBI Taxonomy" id="2033"/>
    <lineage>
        <taxon>Bacteria</taxon>
        <taxon>Bacillati</taxon>
        <taxon>Actinomycetota</taxon>
        <taxon>Actinomycetes</taxon>
        <taxon>Micrococcales</taxon>
        <taxon>Microbacteriaceae</taxon>
        <taxon>Microbacterium</taxon>
    </lineage>
</organism>
<dbReference type="InterPro" id="IPR009006">
    <property type="entry name" value="Ala_racemase/Decarboxylase_C"/>
</dbReference>
<dbReference type="EMBL" id="BJML01000004">
    <property type="protein sequence ID" value="GEB45596.1"/>
    <property type="molecule type" value="Genomic_DNA"/>
</dbReference>
<comment type="caution">
    <text evidence="5">The sequence shown here is derived from an EMBL/GenBank/DDBJ whole genome shotgun (WGS) entry which is preliminary data.</text>
</comment>
<dbReference type="Proteomes" id="UP000319525">
    <property type="component" value="Unassembled WGS sequence"/>
</dbReference>
<proteinExistence type="predicted"/>
<dbReference type="Gene3D" id="2.40.37.10">
    <property type="entry name" value="Lyase, Ornithine Decarboxylase, Chain A, domain 1"/>
    <property type="match status" value="1"/>
</dbReference>
<gene>
    <name evidence="5" type="ORF">MTE01_15410</name>
</gene>